<dbReference type="AlphaFoldDB" id="A0A5B8M1J6"/>
<organism evidence="8 9">
    <name type="scientific">Humibacter ginsenosidimutans</name>
    <dbReference type="NCBI Taxonomy" id="2599293"/>
    <lineage>
        <taxon>Bacteria</taxon>
        <taxon>Bacillati</taxon>
        <taxon>Actinomycetota</taxon>
        <taxon>Actinomycetes</taxon>
        <taxon>Micrococcales</taxon>
        <taxon>Microbacteriaceae</taxon>
        <taxon>Humibacter</taxon>
    </lineage>
</organism>
<evidence type="ECO:0000256" key="4">
    <source>
        <dbReference type="ARBA" id="ARBA00022989"/>
    </source>
</evidence>
<gene>
    <name evidence="8" type="ORF">FPZ11_01090</name>
</gene>
<dbReference type="GO" id="GO:0010043">
    <property type="term" value="P:response to zinc ion"/>
    <property type="evidence" value="ECO:0007669"/>
    <property type="project" value="TreeGrafter"/>
</dbReference>
<evidence type="ECO:0000256" key="3">
    <source>
        <dbReference type="ARBA" id="ARBA00022692"/>
    </source>
</evidence>
<evidence type="ECO:0000313" key="9">
    <source>
        <dbReference type="Proteomes" id="UP000320216"/>
    </source>
</evidence>
<dbReference type="PANTHER" id="PTHR30477:SF0">
    <property type="entry name" value="METAL TRANSPORT SYSTEM MEMBRANE PROTEIN TM_0125-RELATED"/>
    <property type="match status" value="1"/>
</dbReference>
<evidence type="ECO:0000256" key="7">
    <source>
        <dbReference type="SAM" id="Phobius"/>
    </source>
</evidence>
<dbReference type="RefSeq" id="WP_146317645.1">
    <property type="nucleotide sequence ID" value="NZ_CP042305.1"/>
</dbReference>
<accession>A0A5B8M1J6</accession>
<feature type="transmembrane region" description="Helical" evidence="7">
    <location>
        <begin position="83"/>
        <end position="100"/>
    </location>
</feature>
<keyword evidence="5 7" id="KW-0472">Membrane</keyword>
<feature type="transmembrane region" description="Helical" evidence="7">
    <location>
        <begin position="131"/>
        <end position="154"/>
    </location>
</feature>
<feature type="transmembrane region" description="Helical" evidence="7">
    <location>
        <begin position="166"/>
        <end position="197"/>
    </location>
</feature>
<feature type="transmembrane region" description="Helical" evidence="7">
    <location>
        <begin position="59"/>
        <end position="76"/>
    </location>
</feature>
<feature type="transmembrane region" description="Helical" evidence="7">
    <location>
        <begin position="209"/>
        <end position="230"/>
    </location>
</feature>
<evidence type="ECO:0000256" key="6">
    <source>
        <dbReference type="RuleBase" id="RU003943"/>
    </source>
</evidence>
<dbReference type="InterPro" id="IPR037294">
    <property type="entry name" value="ABC_BtuC-like"/>
</dbReference>
<protein>
    <submittedName>
        <fullName evidence="8">Metal ABC transporter permease</fullName>
    </submittedName>
</protein>
<dbReference type="SUPFAM" id="SSF81345">
    <property type="entry name" value="ABC transporter involved in vitamin B12 uptake, BtuC"/>
    <property type="match status" value="1"/>
</dbReference>
<sequence>MFAPFMINAWAAGTIVALIAGAVGFFVVLRGNSFLAHAVPHGAFAGAAGAVLIGVDPLIGLGVFAAAGALTISALGRRARSDVITALALSMMLGLGAFFLSRSSEYSAEVFALLFGQILGVASIEIVPMLVLGALCVLAIVVLYRPLLLASVLPDMAASQGVSTQWLSVCFGLILACATTMSVPIVGALLMFALLVGPPAAARLITRRPATAIALSIVLAVATVWASIALAYATDWPVGFFVTAVSALLYLLGRLTAWRMRTRGGPAAAETDAAVEVGERATV</sequence>
<dbReference type="GO" id="GO:0043190">
    <property type="term" value="C:ATP-binding cassette (ABC) transporter complex"/>
    <property type="evidence" value="ECO:0007669"/>
    <property type="project" value="InterPro"/>
</dbReference>
<comment type="subcellular location">
    <subcellularLocation>
        <location evidence="6">Cell membrane</location>
        <topology evidence="6">Multi-pass membrane protein</topology>
    </subcellularLocation>
    <subcellularLocation>
        <location evidence="1">Membrane</location>
        <topology evidence="1">Multi-pass membrane protein</topology>
    </subcellularLocation>
</comment>
<dbReference type="OrthoDB" id="2375762at2"/>
<keyword evidence="4 7" id="KW-1133">Transmembrane helix</keyword>
<dbReference type="PANTHER" id="PTHR30477">
    <property type="entry name" value="ABC-TRANSPORTER METAL-BINDING PROTEIN"/>
    <property type="match status" value="1"/>
</dbReference>
<dbReference type="Proteomes" id="UP000320216">
    <property type="component" value="Chromosome"/>
</dbReference>
<feature type="transmembrane region" description="Helical" evidence="7">
    <location>
        <begin position="6"/>
        <end position="27"/>
    </location>
</feature>
<dbReference type="InterPro" id="IPR001626">
    <property type="entry name" value="ABC_TroCD"/>
</dbReference>
<dbReference type="Gene3D" id="1.10.3470.10">
    <property type="entry name" value="ABC transporter involved in vitamin B12 uptake, BtuC"/>
    <property type="match status" value="1"/>
</dbReference>
<feature type="transmembrane region" description="Helical" evidence="7">
    <location>
        <begin position="236"/>
        <end position="253"/>
    </location>
</feature>
<name>A0A5B8M1J6_9MICO</name>
<dbReference type="EMBL" id="CP042305">
    <property type="protein sequence ID" value="QDZ13582.1"/>
    <property type="molecule type" value="Genomic_DNA"/>
</dbReference>
<evidence type="ECO:0000313" key="8">
    <source>
        <dbReference type="EMBL" id="QDZ13582.1"/>
    </source>
</evidence>
<keyword evidence="3 6" id="KW-0812">Transmembrane</keyword>
<keyword evidence="9" id="KW-1185">Reference proteome</keyword>
<dbReference type="Pfam" id="PF00950">
    <property type="entry name" value="ABC-3"/>
    <property type="match status" value="1"/>
</dbReference>
<comment type="similarity">
    <text evidence="2 6">Belongs to the ABC-3 integral membrane protein family.</text>
</comment>
<evidence type="ECO:0000256" key="5">
    <source>
        <dbReference type="ARBA" id="ARBA00023136"/>
    </source>
</evidence>
<keyword evidence="6" id="KW-0813">Transport</keyword>
<dbReference type="KEGG" id="huw:FPZ11_01090"/>
<dbReference type="GO" id="GO:0055085">
    <property type="term" value="P:transmembrane transport"/>
    <property type="evidence" value="ECO:0007669"/>
    <property type="project" value="InterPro"/>
</dbReference>
<feature type="transmembrane region" description="Helical" evidence="7">
    <location>
        <begin position="106"/>
        <end position="124"/>
    </location>
</feature>
<proteinExistence type="inferred from homology"/>
<reference evidence="8 9" key="1">
    <citation type="submission" date="2019-07" db="EMBL/GenBank/DDBJ databases">
        <title>Full genome sequence of Humibacter sp. WJ7-1.</title>
        <authorList>
            <person name="Im W.-T."/>
        </authorList>
    </citation>
    <scope>NUCLEOTIDE SEQUENCE [LARGE SCALE GENOMIC DNA]</scope>
    <source>
        <strain evidence="8 9">WJ7-1</strain>
    </source>
</reference>
<evidence type="ECO:0000256" key="2">
    <source>
        <dbReference type="ARBA" id="ARBA00008034"/>
    </source>
</evidence>
<evidence type="ECO:0000256" key="1">
    <source>
        <dbReference type="ARBA" id="ARBA00004141"/>
    </source>
</evidence>